<reference evidence="1 2" key="1">
    <citation type="submission" date="2019-05" db="EMBL/GenBank/DDBJ databases">
        <title>Mikania micrantha, genome provides insights into the molecular mechanism of rapid growth.</title>
        <authorList>
            <person name="Liu B."/>
        </authorList>
    </citation>
    <scope>NUCLEOTIDE SEQUENCE [LARGE SCALE GENOMIC DNA]</scope>
    <source>
        <strain evidence="1">NLD-2019</strain>
        <tissue evidence="1">Leaf</tissue>
    </source>
</reference>
<dbReference type="EMBL" id="SZYD01000001">
    <property type="protein sequence ID" value="KAD7478011.1"/>
    <property type="molecule type" value="Genomic_DNA"/>
</dbReference>
<gene>
    <name evidence="1" type="ORF">E3N88_01147</name>
</gene>
<sequence length="100" mass="11645">MAAPDCCWANELGCITRNVGHLRTLFGFLIWAEITYWKLDQVWWLDKQSSWPHEVGLLTCNGRMRLTRRWWLAAKVANGDVDQRMKKARVRPGSNEGSNR</sequence>
<evidence type="ECO:0000313" key="1">
    <source>
        <dbReference type="EMBL" id="KAD7478011.1"/>
    </source>
</evidence>
<dbReference type="Proteomes" id="UP000326396">
    <property type="component" value="Linkage Group LG1"/>
</dbReference>
<organism evidence="1 2">
    <name type="scientific">Mikania micrantha</name>
    <name type="common">bitter vine</name>
    <dbReference type="NCBI Taxonomy" id="192012"/>
    <lineage>
        <taxon>Eukaryota</taxon>
        <taxon>Viridiplantae</taxon>
        <taxon>Streptophyta</taxon>
        <taxon>Embryophyta</taxon>
        <taxon>Tracheophyta</taxon>
        <taxon>Spermatophyta</taxon>
        <taxon>Magnoliopsida</taxon>
        <taxon>eudicotyledons</taxon>
        <taxon>Gunneridae</taxon>
        <taxon>Pentapetalae</taxon>
        <taxon>asterids</taxon>
        <taxon>campanulids</taxon>
        <taxon>Asterales</taxon>
        <taxon>Asteraceae</taxon>
        <taxon>Asteroideae</taxon>
        <taxon>Heliantheae alliance</taxon>
        <taxon>Eupatorieae</taxon>
        <taxon>Mikania</taxon>
    </lineage>
</organism>
<dbReference type="AlphaFoldDB" id="A0A5N6Q229"/>
<protein>
    <submittedName>
        <fullName evidence="1">Uncharacterized protein</fullName>
    </submittedName>
</protein>
<comment type="caution">
    <text evidence="1">The sequence shown here is derived from an EMBL/GenBank/DDBJ whole genome shotgun (WGS) entry which is preliminary data.</text>
</comment>
<proteinExistence type="predicted"/>
<accession>A0A5N6Q229</accession>
<keyword evidence="2" id="KW-1185">Reference proteome</keyword>
<name>A0A5N6Q229_9ASTR</name>
<evidence type="ECO:0000313" key="2">
    <source>
        <dbReference type="Proteomes" id="UP000326396"/>
    </source>
</evidence>